<dbReference type="EMBL" id="MHJD01000016">
    <property type="protein sequence ID" value="OGY62404.1"/>
    <property type="molecule type" value="Genomic_DNA"/>
</dbReference>
<dbReference type="PANTHER" id="PTHR14209:SF19">
    <property type="entry name" value="ISOAMYL ACETATE-HYDROLYZING ESTERASE 1 HOMOLOG"/>
    <property type="match status" value="1"/>
</dbReference>
<dbReference type="PANTHER" id="PTHR14209">
    <property type="entry name" value="ISOAMYL ACETATE-HYDROLYZING ESTERASE 1"/>
    <property type="match status" value="1"/>
</dbReference>
<accession>A0A1G1ZCZ5</accession>
<dbReference type="InterPro" id="IPR045136">
    <property type="entry name" value="Iah1-like"/>
</dbReference>
<dbReference type="InterPro" id="IPR013830">
    <property type="entry name" value="SGNH_hydro"/>
</dbReference>
<dbReference type="Proteomes" id="UP000177801">
    <property type="component" value="Unassembled WGS sequence"/>
</dbReference>
<dbReference type="Pfam" id="PF13472">
    <property type="entry name" value="Lipase_GDSL_2"/>
    <property type="match status" value="1"/>
</dbReference>
<evidence type="ECO:0000259" key="1">
    <source>
        <dbReference type="Pfam" id="PF13472"/>
    </source>
</evidence>
<organism evidence="2 3">
    <name type="scientific">Candidatus Colwellbacteria bacterium RIFCSPLOWO2_12_FULL_46_17</name>
    <dbReference type="NCBI Taxonomy" id="1797695"/>
    <lineage>
        <taxon>Bacteria</taxon>
        <taxon>Candidatus Colwelliibacteriota</taxon>
    </lineage>
</organism>
<dbReference type="InterPro" id="IPR036514">
    <property type="entry name" value="SGNH_hydro_sf"/>
</dbReference>
<feature type="non-terminal residue" evidence="2">
    <location>
        <position position="1"/>
    </location>
</feature>
<proteinExistence type="predicted"/>
<protein>
    <recommendedName>
        <fullName evidence="1">SGNH hydrolase-type esterase domain-containing protein</fullName>
    </recommendedName>
</protein>
<dbReference type="Gene3D" id="3.40.50.1110">
    <property type="entry name" value="SGNH hydrolase"/>
    <property type="match status" value="1"/>
</dbReference>
<evidence type="ECO:0000313" key="2">
    <source>
        <dbReference type="EMBL" id="OGY62404.1"/>
    </source>
</evidence>
<comment type="caution">
    <text evidence="2">The sequence shown here is derived from an EMBL/GenBank/DDBJ whole genome shotgun (WGS) entry which is preliminary data.</text>
</comment>
<gene>
    <name evidence="2" type="ORF">A3G58_00195</name>
</gene>
<feature type="domain" description="SGNH hydrolase-type esterase" evidence="1">
    <location>
        <begin position="8"/>
        <end position="170"/>
    </location>
</feature>
<name>A0A1G1ZCZ5_9BACT</name>
<dbReference type="AlphaFoldDB" id="A0A1G1ZCZ5"/>
<evidence type="ECO:0000313" key="3">
    <source>
        <dbReference type="Proteomes" id="UP000177801"/>
    </source>
</evidence>
<dbReference type="SUPFAM" id="SSF52266">
    <property type="entry name" value="SGNH hydrolase"/>
    <property type="match status" value="1"/>
</dbReference>
<sequence>RRQYSKFDESNEHYEVYNFAKPGMTVGDVLGSMSTDIGYRRRDNEKAVIILSVGMNNTKSMNSPEDYVSTDASYKNNLVELLDAAKKVTDKVIFVGYTPVDEKITAPRISPLTGEKTYFSNSRIKEFNDICKTVCEDKGVMHVDIFDKAVSENWNDCLVDGVHPDAGGHEWIFKQLKPVLEKALQA</sequence>
<reference evidence="2 3" key="1">
    <citation type="journal article" date="2016" name="Nat. Commun.">
        <title>Thousands of microbial genomes shed light on interconnected biogeochemical processes in an aquifer system.</title>
        <authorList>
            <person name="Anantharaman K."/>
            <person name="Brown C.T."/>
            <person name="Hug L.A."/>
            <person name="Sharon I."/>
            <person name="Castelle C.J."/>
            <person name="Probst A.J."/>
            <person name="Thomas B.C."/>
            <person name="Singh A."/>
            <person name="Wilkins M.J."/>
            <person name="Karaoz U."/>
            <person name="Brodie E.L."/>
            <person name="Williams K.H."/>
            <person name="Hubbard S.S."/>
            <person name="Banfield J.F."/>
        </authorList>
    </citation>
    <scope>NUCLEOTIDE SEQUENCE [LARGE SCALE GENOMIC DNA]</scope>
</reference>